<dbReference type="EMBL" id="CM042011">
    <property type="protein sequence ID" value="KAI3764240.1"/>
    <property type="molecule type" value="Genomic_DNA"/>
</dbReference>
<evidence type="ECO:0000313" key="2">
    <source>
        <dbReference type="Proteomes" id="UP001055811"/>
    </source>
</evidence>
<dbReference type="Proteomes" id="UP001055811">
    <property type="component" value="Linkage Group LG03"/>
</dbReference>
<reference evidence="2" key="1">
    <citation type="journal article" date="2022" name="Mol. Ecol. Resour.">
        <title>The genomes of chicory, endive, great burdock and yacon provide insights into Asteraceae palaeo-polyploidization history and plant inulin production.</title>
        <authorList>
            <person name="Fan W."/>
            <person name="Wang S."/>
            <person name="Wang H."/>
            <person name="Wang A."/>
            <person name="Jiang F."/>
            <person name="Liu H."/>
            <person name="Zhao H."/>
            <person name="Xu D."/>
            <person name="Zhang Y."/>
        </authorList>
    </citation>
    <scope>NUCLEOTIDE SEQUENCE [LARGE SCALE GENOMIC DNA]</scope>
    <source>
        <strain evidence="2">cv. Punajuju</strain>
    </source>
</reference>
<reference evidence="1 2" key="2">
    <citation type="journal article" date="2022" name="Mol. Ecol. Resour.">
        <title>The genomes of chicory, endive, great burdock and yacon provide insights into Asteraceae paleo-polyploidization history and plant inulin production.</title>
        <authorList>
            <person name="Fan W."/>
            <person name="Wang S."/>
            <person name="Wang H."/>
            <person name="Wang A."/>
            <person name="Jiang F."/>
            <person name="Liu H."/>
            <person name="Zhao H."/>
            <person name="Xu D."/>
            <person name="Zhang Y."/>
        </authorList>
    </citation>
    <scope>NUCLEOTIDE SEQUENCE [LARGE SCALE GENOMIC DNA]</scope>
    <source>
        <strain evidence="2">cv. Punajuju</strain>
        <tissue evidence="1">Leaves</tissue>
    </source>
</reference>
<evidence type="ECO:0000313" key="1">
    <source>
        <dbReference type="EMBL" id="KAI3764240.1"/>
    </source>
</evidence>
<accession>A0ACB9F027</accession>
<proteinExistence type="predicted"/>
<comment type="caution">
    <text evidence="1">The sequence shown here is derived from an EMBL/GenBank/DDBJ whole genome shotgun (WGS) entry which is preliminary data.</text>
</comment>
<name>A0ACB9F027_CICIN</name>
<gene>
    <name evidence="1" type="ORF">L2E82_14245</name>
</gene>
<sequence length="101" mass="11400">MDEVVVKDKETMDEGVLPKNSTVDEVVVEDNETVDEGVLLNTDFPSPPPSLRPHCTTTISGRVGFHVIISERTTFKPLFKIIQFEVLTYPNINCCTFLTWN</sequence>
<keyword evidence="2" id="KW-1185">Reference proteome</keyword>
<protein>
    <submittedName>
        <fullName evidence="1">Uncharacterized protein</fullName>
    </submittedName>
</protein>
<organism evidence="1 2">
    <name type="scientific">Cichorium intybus</name>
    <name type="common">Chicory</name>
    <dbReference type="NCBI Taxonomy" id="13427"/>
    <lineage>
        <taxon>Eukaryota</taxon>
        <taxon>Viridiplantae</taxon>
        <taxon>Streptophyta</taxon>
        <taxon>Embryophyta</taxon>
        <taxon>Tracheophyta</taxon>
        <taxon>Spermatophyta</taxon>
        <taxon>Magnoliopsida</taxon>
        <taxon>eudicotyledons</taxon>
        <taxon>Gunneridae</taxon>
        <taxon>Pentapetalae</taxon>
        <taxon>asterids</taxon>
        <taxon>campanulids</taxon>
        <taxon>Asterales</taxon>
        <taxon>Asteraceae</taxon>
        <taxon>Cichorioideae</taxon>
        <taxon>Cichorieae</taxon>
        <taxon>Cichoriinae</taxon>
        <taxon>Cichorium</taxon>
    </lineage>
</organism>